<proteinExistence type="predicted"/>
<sequence>MTIVTSDVIINELHLDVSEKAQIESLINFAKDYIVSTTDKNRTVDDIVAKTNENIFNQAVRGIVSSLYFGNVEQSGFGIQSMVLLNAIRNMYQGGE</sequence>
<evidence type="ECO:0000313" key="1">
    <source>
        <dbReference type="EMBL" id="MDM7647497.1"/>
    </source>
</evidence>
<keyword evidence="2" id="KW-1185">Reference proteome</keyword>
<name>A0ABT7S1P8_9LACO</name>
<accession>A0ABT7S1P8</accession>
<dbReference type="Proteomes" id="UP001242903">
    <property type="component" value="Unassembled WGS sequence"/>
</dbReference>
<gene>
    <name evidence="1" type="ORF">QUE93_10810</name>
</gene>
<evidence type="ECO:0000313" key="2">
    <source>
        <dbReference type="Proteomes" id="UP001242903"/>
    </source>
</evidence>
<protein>
    <submittedName>
        <fullName evidence="1">Phage gp6-like head-tail connector protein</fullName>
    </submittedName>
</protein>
<dbReference type="EMBL" id="JAUCAQ010000037">
    <property type="protein sequence ID" value="MDM7647497.1"/>
    <property type="molecule type" value="Genomic_DNA"/>
</dbReference>
<comment type="caution">
    <text evidence="1">The sequence shown here is derived from an EMBL/GenBank/DDBJ whole genome shotgun (WGS) entry which is preliminary data.</text>
</comment>
<dbReference type="RefSeq" id="WP_289457234.1">
    <property type="nucleotide sequence ID" value="NZ_JAUCAQ010000037.1"/>
</dbReference>
<reference evidence="1 2" key="1">
    <citation type="submission" date="2023-06" db="EMBL/GenBank/DDBJ databases">
        <title>Draft Genome Sequences of lactic acid bacteria strains isolated from fermented milk products.</title>
        <authorList>
            <person name="Elcheninov A.G."/>
            <person name="Klyukina A."/>
            <person name="Zayulina K.S."/>
            <person name="Gavirova L.A."/>
            <person name="Shcherbakova P.A."/>
            <person name="Shestakov A.I."/>
            <person name="Kublanov I.V."/>
            <person name="Kochetkova T.V."/>
        </authorList>
    </citation>
    <scope>NUCLEOTIDE SEQUENCE [LARGE SCALE GENOMIC DNA]</scope>
    <source>
        <strain evidence="1 2">TOM.81</strain>
    </source>
</reference>
<organism evidence="1 2">
    <name type="scientific">Leuconostoc falkenbergense</name>
    <dbReference type="NCBI Taxonomy" id="2766470"/>
    <lineage>
        <taxon>Bacteria</taxon>
        <taxon>Bacillati</taxon>
        <taxon>Bacillota</taxon>
        <taxon>Bacilli</taxon>
        <taxon>Lactobacillales</taxon>
        <taxon>Lactobacillaceae</taxon>
        <taxon>Leuconostoc</taxon>
    </lineage>
</organism>